<dbReference type="Proteomes" id="UP000253628">
    <property type="component" value="Unassembled WGS sequence"/>
</dbReference>
<evidence type="ECO:0000256" key="6">
    <source>
        <dbReference type="ARBA" id="ARBA00023002"/>
    </source>
</evidence>
<dbReference type="SMART" id="SM00903">
    <property type="entry name" value="Flavin_Reduct"/>
    <property type="match status" value="1"/>
</dbReference>
<dbReference type="GO" id="GO:0051287">
    <property type="term" value="F:NAD binding"/>
    <property type="evidence" value="ECO:0007669"/>
    <property type="project" value="InterPro"/>
</dbReference>
<evidence type="ECO:0000256" key="2">
    <source>
        <dbReference type="ARBA" id="ARBA00006032"/>
    </source>
</evidence>
<comment type="pathway">
    <text evidence="1">Aromatic compound metabolism; 4-hydroxyphenylacetate degradation; pyruvate and succinate semialdehyde from 4-hydroxyphenylacetate: step 1/7.</text>
</comment>
<dbReference type="InterPro" id="IPR011982">
    <property type="entry name" value="HPA_mOase_red"/>
</dbReference>
<dbReference type="GO" id="GO:0006208">
    <property type="term" value="P:pyrimidine nucleobase catabolic process"/>
    <property type="evidence" value="ECO:0007669"/>
    <property type="project" value="TreeGrafter"/>
</dbReference>
<organism evidence="9 10">
    <name type="scientific">Eoetvoesiella caeni</name>
    <dbReference type="NCBI Taxonomy" id="645616"/>
    <lineage>
        <taxon>Bacteria</taxon>
        <taxon>Pseudomonadati</taxon>
        <taxon>Pseudomonadota</taxon>
        <taxon>Betaproteobacteria</taxon>
        <taxon>Burkholderiales</taxon>
        <taxon>Alcaligenaceae</taxon>
        <taxon>Eoetvoesiella</taxon>
    </lineage>
</organism>
<name>A0A366H9Y3_9BURK</name>
<evidence type="ECO:0000313" key="10">
    <source>
        <dbReference type="Proteomes" id="UP000253628"/>
    </source>
</evidence>
<dbReference type="Gene3D" id="2.30.110.10">
    <property type="entry name" value="Electron Transport, Fmn-binding Protein, Chain A"/>
    <property type="match status" value="1"/>
</dbReference>
<dbReference type="InterPro" id="IPR002563">
    <property type="entry name" value="Flavin_Rdtase-like_dom"/>
</dbReference>
<dbReference type="OrthoDB" id="8525727at2"/>
<keyword evidence="4" id="KW-0285">Flavoprotein</keyword>
<evidence type="ECO:0000256" key="1">
    <source>
        <dbReference type="ARBA" id="ARBA00005112"/>
    </source>
</evidence>
<dbReference type="GO" id="GO:0042602">
    <property type="term" value="F:riboflavin reductase (NADPH) activity"/>
    <property type="evidence" value="ECO:0007669"/>
    <property type="project" value="TreeGrafter"/>
</dbReference>
<dbReference type="GO" id="GO:0042537">
    <property type="term" value="P:benzene-containing compound metabolic process"/>
    <property type="evidence" value="ECO:0007669"/>
    <property type="project" value="InterPro"/>
</dbReference>
<dbReference type="GO" id="GO:0004497">
    <property type="term" value="F:monooxygenase activity"/>
    <property type="evidence" value="ECO:0007669"/>
    <property type="project" value="UniProtKB-KW"/>
</dbReference>
<keyword evidence="9" id="KW-0503">Monooxygenase</keyword>
<keyword evidence="6" id="KW-0560">Oxidoreductase</keyword>
<sequence length="174" mass="18486">MENCDSKRGDFRNAMARLGAAVSIVTSNGQGGRCGVTATAVCSVTDTPPTLLVCINRSSAMNAVFKANGKLCVNVLSAEQEGLARDFAGMTGIPMEDRFAQPCWAEPGHGQPMLEEALANLQGRIIRADELGTHTVMIVELDTIDLHAQGGDGLVYFSRLFHRVPAAVPVAENN</sequence>
<keyword evidence="5" id="KW-0058">Aromatic hydrocarbons catabolism</keyword>
<evidence type="ECO:0000256" key="4">
    <source>
        <dbReference type="ARBA" id="ARBA00022630"/>
    </source>
</evidence>
<dbReference type="EMBL" id="QNRQ01000008">
    <property type="protein sequence ID" value="RBP37936.1"/>
    <property type="molecule type" value="Genomic_DNA"/>
</dbReference>
<evidence type="ECO:0000259" key="8">
    <source>
        <dbReference type="SMART" id="SM00903"/>
    </source>
</evidence>
<dbReference type="InterPro" id="IPR012349">
    <property type="entry name" value="Split_barrel_FMN-bd"/>
</dbReference>
<feature type="domain" description="Flavin reductase like" evidence="8">
    <location>
        <begin position="15"/>
        <end position="163"/>
    </location>
</feature>
<dbReference type="AlphaFoldDB" id="A0A366H9Y3"/>
<dbReference type="Pfam" id="PF01613">
    <property type="entry name" value="Flavin_Reduct"/>
    <property type="match status" value="1"/>
</dbReference>
<protein>
    <recommendedName>
        <fullName evidence="3">4-hydroxyphenylacetate 3-monooxygenase reductase component</fullName>
    </recommendedName>
</protein>
<evidence type="ECO:0000256" key="3">
    <source>
        <dbReference type="ARBA" id="ARBA00015398"/>
    </source>
</evidence>
<comment type="caution">
    <text evidence="9">The sequence shown here is derived from an EMBL/GenBank/DDBJ whole genome shotgun (WGS) entry which is preliminary data.</text>
</comment>
<accession>A0A366H9Y3</accession>
<dbReference type="GO" id="GO:0016651">
    <property type="term" value="F:oxidoreductase activity, acting on NAD(P)H"/>
    <property type="evidence" value="ECO:0007669"/>
    <property type="project" value="InterPro"/>
</dbReference>
<dbReference type="NCBIfam" id="TIGR02296">
    <property type="entry name" value="HpaC"/>
    <property type="match status" value="1"/>
</dbReference>
<reference evidence="9 10" key="1">
    <citation type="submission" date="2018-06" db="EMBL/GenBank/DDBJ databases">
        <title>Genomic Encyclopedia of Type Strains, Phase IV (KMG-IV): sequencing the most valuable type-strain genomes for metagenomic binning, comparative biology and taxonomic classification.</title>
        <authorList>
            <person name="Goeker M."/>
        </authorList>
    </citation>
    <scope>NUCLEOTIDE SEQUENCE [LARGE SCALE GENOMIC DNA]</scope>
    <source>
        <strain evidence="9 10">DSM 25520</strain>
    </source>
</reference>
<proteinExistence type="inferred from homology"/>
<evidence type="ECO:0000313" key="9">
    <source>
        <dbReference type="EMBL" id="RBP37936.1"/>
    </source>
</evidence>
<dbReference type="PANTHER" id="PTHR30466">
    <property type="entry name" value="FLAVIN REDUCTASE"/>
    <property type="match status" value="1"/>
</dbReference>
<dbReference type="PANTHER" id="PTHR30466:SF1">
    <property type="entry name" value="FMN REDUCTASE (NADH) RUTF"/>
    <property type="match status" value="1"/>
</dbReference>
<keyword evidence="10" id="KW-1185">Reference proteome</keyword>
<dbReference type="InterPro" id="IPR050268">
    <property type="entry name" value="NADH-dep_flavin_reductase"/>
</dbReference>
<dbReference type="SUPFAM" id="SSF50475">
    <property type="entry name" value="FMN-binding split barrel"/>
    <property type="match status" value="1"/>
</dbReference>
<dbReference type="UniPathway" id="UPA00208">
    <property type="reaction ID" value="UER00416"/>
</dbReference>
<dbReference type="GO" id="GO:0010181">
    <property type="term" value="F:FMN binding"/>
    <property type="evidence" value="ECO:0007669"/>
    <property type="project" value="InterPro"/>
</dbReference>
<evidence type="ECO:0000256" key="7">
    <source>
        <dbReference type="ARBA" id="ARBA00023027"/>
    </source>
</evidence>
<evidence type="ECO:0000256" key="5">
    <source>
        <dbReference type="ARBA" id="ARBA00022797"/>
    </source>
</evidence>
<dbReference type="RefSeq" id="WP_113934091.1">
    <property type="nucleotide sequence ID" value="NZ_JACCEU010000009.1"/>
</dbReference>
<gene>
    <name evidence="9" type="ORF">DFR37_108118</name>
</gene>
<keyword evidence="7" id="KW-0520">NAD</keyword>
<comment type="similarity">
    <text evidence="2">Belongs to the non-flavoprotein flavin reductase family. HpaC subfamily.</text>
</comment>